<dbReference type="Pfam" id="PF00005">
    <property type="entry name" value="ABC_tran"/>
    <property type="match status" value="1"/>
</dbReference>
<evidence type="ECO:0000259" key="6">
    <source>
        <dbReference type="PROSITE" id="PS50893"/>
    </source>
</evidence>
<evidence type="ECO:0000256" key="5">
    <source>
        <dbReference type="ARBA" id="ARBA00037066"/>
    </source>
</evidence>
<proteinExistence type="predicted"/>
<feature type="domain" description="ABC transporter" evidence="6">
    <location>
        <begin position="2"/>
        <end position="238"/>
    </location>
</feature>
<sequence>MIKAVDISVTLGKRLILDHVAFEAQAGQVTAIVGPNGSGKTTLLRAVTGDVAHKGVVSLEGANIAKMPAWELASRRAVLPQASTLAFPFTVIEVVRMGQQNGSSGGFEPIAMAALARVGLQDYANRFLQDLSGGEQQRVQLARVLAQVWFPVVDGMPRWLFLDEPVSALDIGHQLQVMQIMRDFAQAGGGVITVMHDLNLTAMYADRVMMMSGGRLIANDAPAQVLTDDILSRAYNCDLQTNVLPAAGVPFILPHMAQV</sequence>
<dbReference type="InterPro" id="IPR017871">
    <property type="entry name" value="ABC_transporter-like_CS"/>
</dbReference>
<comment type="function">
    <text evidence="5">Part of the ABC transporter complex HmuTUV involved in hemin import. Responsible for energy coupling to the transport system.</text>
</comment>
<dbReference type="RefSeq" id="WP_184566798.1">
    <property type="nucleotide sequence ID" value="NZ_JACIEI010000011.1"/>
</dbReference>
<keyword evidence="4" id="KW-1278">Translocase</keyword>
<comment type="caution">
    <text evidence="7">The sequence shown here is derived from an EMBL/GenBank/DDBJ whole genome shotgun (WGS) entry which is preliminary data.</text>
</comment>
<dbReference type="NCBIfam" id="NF010068">
    <property type="entry name" value="PRK13548.1"/>
    <property type="match status" value="1"/>
</dbReference>
<dbReference type="InterPro" id="IPR003439">
    <property type="entry name" value="ABC_transporter-like_ATP-bd"/>
</dbReference>
<gene>
    <name evidence="7" type="ORF">GGR95_002801</name>
</gene>
<dbReference type="Proteomes" id="UP000530268">
    <property type="component" value="Unassembled WGS sequence"/>
</dbReference>
<dbReference type="SUPFAM" id="SSF52540">
    <property type="entry name" value="P-loop containing nucleoside triphosphate hydrolases"/>
    <property type="match status" value="1"/>
</dbReference>
<accession>A0A7W6H123</accession>
<evidence type="ECO:0000256" key="1">
    <source>
        <dbReference type="ARBA" id="ARBA00022448"/>
    </source>
</evidence>
<evidence type="ECO:0000256" key="4">
    <source>
        <dbReference type="ARBA" id="ARBA00022967"/>
    </source>
</evidence>
<reference evidence="7 8" key="1">
    <citation type="submission" date="2020-08" db="EMBL/GenBank/DDBJ databases">
        <title>Genomic Encyclopedia of Type Strains, Phase IV (KMG-IV): sequencing the most valuable type-strain genomes for metagenomic binning, comparative biology and taxonomic classification.</title>
        <authorList>
            <person name="Goeker M."/>
        </authorList>
    </citation>
    <scope>NUCLEOTIDE SEQUENCE [LARGE SCALE GENOMIC DNA]</scope>
    <source>
        <strain evidence="7 8">DSM 102234</strain>
    </source>
</reference>
<evidence type="ECO:0000313" key="7">
    <source>
        <dbReference type="EMBL" id="MBB3995150.1"/>
    </source>
</evidence>
<dbReference type="PROSITE" id="PS50893">
    <property type="entry name" value="ABC_TRANSPORTER_2"/>
    <property type="match status" value="1"/>
</dbReference>
<dbReference type="SMART" id="SM00382">
    <property type="entry name" value="AAA"/>
    <property type="match status" value="1"/>
</dbReference>
<dbReference type="EMBL" id="JACIEI010000011">
    <property type="protein sequence ID" value="MBB3995150.1"/>
    <property type="molecule type" value="Genomic_DNA"/>
</dbReference>
<keyword evidence="1" id="KW-0813">Transport</keyword>
<keyword evidence="3 7" id="KW-0067">ATP-binding</keyword>
<dbReference type="InterPro" id="IPR027417">
    <property type="entry name" value="P-loop_NTPase"/>
</dbReference>
<dbReference type="GO" id="GO:0005524">
    <property type="term" value="F:ATP binding"/>
    <property type="evidence" value="ECO:0007669"/>
    <property type="project" value="UniProtKB-KW"/>
</dbReference>
<evidence type="ECO:0000313" key="8">
    <source>
        <dbReference type="Proteomes" id="UP000530268"/>
    </source>
</evidence>
<dbReference type="InterPro" id="IPR003593">
    <property type="entry name" value="AAA+_ATPase"/>
</dbReference>
<dbReference type="Gene3D" id="3.40.50.300">
    <property type="entry name" value="P-loop containing nucleotide triphosphate hydrolases"/>
    <property type="match status" value="1"/>
</dbReference>
<keyword evidence="8" id="KW-1185">Reference proteome</keyword>
<dbReference type="CDD" id="cd03214">
    <property type="entry name" value="ABC_Iron-Siderophores_B12_Hemin"/>
    <property type="match status" value="1"/>
</dbReference>
<keyword evidence="2" id="KW-0547">Nucleotide-binding</keyword>
<dbReference type="AlphaFoldDB" id="A0A7W6H123"/>
<dbReference type="GO" id="GO:0016887">
    <property type="term" value="F:ATP hydrolysis activity"/>
    <property type="evidence" value="ECO:0007669"/>
    <property type="project" value="InterPro"/>
</dbReference>
<dbReference type="PANTHER" id="PTHR42794:SF1">
    <property type="entry name" value="HEMIN IMPORT ATP-BINDING PROTEIN HMUV"/>
    <property type="match status" value="1"/>
</dbReference>
<name>A0A7W6H123_9RHOB</name>
<dbReference type="PANTHER" id="PTHR42794">
    <property type="entry name" value="HEMIN IMPORT ATP-BINDING PROTEIN HMUV"/>
    <property type="match status" value="1"/>
</dbReference>
<evidence type="ECO:0000256" key="3">
    <source>
        <dbReference type="ARBA" id="ARBA00022840"/>
    </source>
</evidence>
<organism evidence="7 8">
    <name type="scientific">Sulfitobacter undariae</name>
    <dbReference type="NCBI Taxonomy" id="1563671"/>
    <lineage>
        <taxon>Bacteria</taxon>
        <taxon>Pseudomonadati</taxon>
        <taxon>Pseudomonadota</taxon>
        <taxon>Alphaproteobacteria</taxon>
        <taxon>Rhodobacterales</taxon>
        <taxon>Roseobacteraceae</taxon>
        <taxon>Sulfitobacter</taxon>
    </lineage>
</organism>
<evidence type="ECO:0000256" key="2">
    <source>
        <dbReference type="ARBA" id="ARBA00022741"/>
    </source>
</evidence>
<protein>
    <submittedName>
        <fullName evidence="7">Iron complex transport system ATP-binding protein</fullName>
    </submittedName>
</protein>
<dbReference type="PROSITE" id="PS00211">
    <property type="entry name" value="ABC_TRANSPORTER_1"/>
    <property type="match status" value="1"/>
</dbReference>